<gene>
    <name evidence="1" type="ORF">EZS28_011635</name>
</gene>
<protein>
    <recommendedName>
        <fullName evidence="3">Right handed beta helix domain-containing protein</fullName>
    </recommendedName>
</protein>
<organism evidence="1 2">
    <name type="scientific">Streblomastix strix</name>
    <dbReference type="NCBI Taxonomy" id="222440"/>
    <lineage>
        <taxon>Eukaryota</taxon>
        <taxon>Metamonada</taxon>
        <taxon>Preaxostyla</taxon>
        <taxon>Oxymonadida</taxon>
        <taxon>Streblomastigidae</taxon>
        <taxon>Streblomastix</taxon>
    </lineage>
</organism>
<name>A0A5J4WDR4_9EUKA</name>
<comment type="caution">
    <text evidence="1">The sequence shown here is derived from an EMBL/GenBank/DDBJ whole genome shotgun (WGS) entry which is preliminary data.</text>
</comment>
<dbReference type="EMBL" id="SNRW01002418">
    <property type="protein sequence ID" value="KAA6392836.1"/>
    <property type="molecule type" value="Genomic_DNA"/>
</dbReference>
<dbReference type="Proteomes" id="UP000324800">
    <property type="component" value="Unassembled WGS sequence"/>
</dbReference>
<reference evidence="1 2" key="1">
    <citation type="submission" date="2019-03" db="EMBL/GenBank/DDBJ databases">
        <title>Single cell metagenomics reveals metabolic interactions within the superorganism composed of flagellate Streblomastix strix and complex community of Bacteroidetes bacteria on its surface.</title>
        <authorList>
            <person name="Treitli S.C."/>
            <person name="Kolisko M."/>
            <person name="Husnik F."/>
            <person name="Keeling P."/>
            <person name="Hampl V."/>
        </authorList>
    </citation>
    <scope>NUCLEOTIDE SEQUENCE [LARGE SCALE GENOMIC DNA]</scope>
    <source>
        <strain evidence="1">ST1C</strain>
    </source>
</reference>
<dbReference type="AlphaFoldDB" id="A0A5J4WDR4"/>
<evidence type="ECO:0000313" key="2">
    <source>
        <dbReference type="Proteomes" id="UP000324800"/>
    </source>
</evidence>
<evidence type="ECO:0008006" key="3">
    <source>
        <dbReference type="Google" id="ProtNLM"/>
    </source>
</evidence>
<proteinExistence type="predicted"/>
<sequence length="419" mass="46581">MISNNVQSSSQFDTCASINGKGGAGYFVLKDKGAVEVNQAIFKTCNSINGGGLYISLDNSSSLTITNSNLFSGCTTSESGGGLYAYVKDTDSKMLIEDNSYFYECISSNDQGGAGYIEGLLFSCIEINKAKIEKCNSIQGKGIYFNIKTKAQLQATNSCLFKGCTSSQSGGCFYAIINGADSKLNISDFTLFDSYLITSPTGQGGGSYLRIIKDATYELNKVIYKGYNAVEGGIMYGGHILFKENTAGEYGRDIFFLCSSLNFLDISHHLLFDQFCPLYDLDNAIYGTEYWTQTELSREPEVDYDPTQRYTSFLVTHFIYRTKTLTSEANELILRGATHDEVDSISVGYHSKVQFGAYGQIICQDLAQWQEEENEFSDVNGVNQKFTLEFLDFVLPEQMEEAGKLNYSFQTARYDFKRF</sequence>
<accession>A0A5J4WDR4</accession>
<evidence type="ECO:0000313" key="1">
    <source>
        <dbReference type="EMBL" id="KAA6392836.1"/>
    </source>
</evidence>